<dbReference type="GO" id="GO:0016301">
    <property type="term" value="F:kinase activity"/>
    <property type="evidence" value="ECO:0007669"/>
    <property type="project" value="UniProtKB-KW"/>
</dbReference>
<evidence type="ECO:0000313" key="3">
    <source>
        <dbReference type="Proteomes" id="UP000018890"/>
    </source>
</evidence>
<organism evidence="2 3">
    <name type="scientific">Halalkalibacter wakoensis JCM 9140</name>
    <dbReference type="NCBI Taxonomy" id="1236970"/>
    <lineage>
        <taxon>Bacteria</taxon>
        <taxon>Bacillati</taxon>
        <taxon>Bacillota</taxon>
        <taxon>Bacilli</taxon>
        <taxon>Bacillales</taxon>
        <taxon>Bacillaceae</taxon>
        <taxon>Halalkalibacter</taxon>
    </lineage>
</organism>
<feature type="domain" description="Fatty acid kinase subunit A-like C-terminal" evidence="1">
    <location>
        <begin position="1"/>
        <end position="80"/>
    </location>
</feature>
<keyword evidence="2" id="KW-0418">Kinase</keyword>
<comment type="caution">
    <text evidence="2">The sequence shown here is derived from an EMBL/GenBank/DDBJ whole genome shotgun (WGS) entry which is preliminary data.</text>
</comment>
<dbReference type="EMBL" id="BAUT01000001">
    <property type="protein sequence ID" value="GAE24207.1"/>
    <property type="molecule type" value="Genomic_DNA"/>
</dbReference>
<evidence type="ECO:0000259" key="1">
    <source>
        <dbReference type="Pfam" id="PF13684"/>
    </source>
</evidence>
<keyword evidence="3" id="KW-1185">Reference proteome</keyword>
<proteinExistence type="predicted"/>
<dbReference type="InterPro" id="IPR033470">
    <property type="entry name" value="FakA-like_C"/>
</dbReference>
<dbReference type="Proteomes" id="UP000018890">
    <property type="component" value="Unassembled WGS sequence"/>
</dbReference>
<dbReference type="AlphaFoldDB" id="W4PWT4"/>
<gene>
    <name evidence="2" type="ORF">JCM9140_118</name>
</gene>
<accession>W4PWT4</accession>
<reference evidence="2" key="1">
    <citation type="journal article" date="2014" name="Genome Announc.">
        <title>Draft Genome Sequences of Three Alkaliphilic Bacillus Strains, Bacillus wakoensis JCM 9140T, Bacillus akibai JCM 9157T, and Bacillus hemicellulosilyticus JCM 9152T.</title>
        <authorList>
            <person name="Yuki M."/>
            <person name="Oshima K."/>
            <person name="Suda W."/>
            <person name="Oshida Y."/>
            <person name="Kitamura K."/>
            <person name="Iida T."/>
            <person name="Hattori M."/>
            <person name="Ohkuma M."/>
        </authorList>
    </citation>
    <scope>NUCLEOTIDE SEQUENCE [LARGE SCALE GENOMIC DNA]</scope>
    <source>
        <strain evidence="2">JCM 9140</strain>
    </source>
</reference>
<dbReference type="STRING" id="1236970.JCM9140_118"/>
<protein>
    <submittedName>
        <fullName evidence="2">Dihydroxyacetone kinase family protein</fullName>
    </submittedName>
</protein>
<name>W4PWT4_9BACI</name>
<keyword evidence="2" id="KW-0808">Transferase</keyword>
<evidence type="ECO:0000313" key="2">
    <source>
        <dbReference type="EMBL" id="GAE24207.1"/>
    </source>
</evidence>
<sequence>MGIAEKKIVSSGSDILDVTKQLFTQMIDDETEIVTLLQGEDAADEQTNILVQFIEKEFPEVEVDVHLGNQPLYSYIISVE</sequence>
<dbReference type="Pfam" id="PF13684">
    <property type="entry name" value="FakA-like_C"/>
    <property type="match status" value="1"/>
</dbReference>